<comment type="PTM">
    <text evidence="6">The conversion to 3-oxoalanine (also known as C-formylglycine, FGly), of a serine or cysteine residue in prokaryotes and of a cysteine residue in eukaryotes, is critical for catalytic activity.</text>
</comment>
<evidence type="ECO:0000256" key="1">
    <source>
        <dbReference type="ARBA" id="ARBA00001913"/>
    </source>
</evidence>
<dbReference type="GO" id="GO:0008449">
    <property type="term" value="F:N-acetylglucosamine-6-sulfatase activity"/>
    <property type="evidence" value="ECO:0007669"/>
    <property type="project" value="InterPro"/>
</dbReference>
<protein>
    <recommendedName>
        <fullName evidence="7">Sulfatase N-terminal domain-containing protein</fullName>
    </recommendedName>
</protein>
<proteinExistence type="inferred from homology"/>
<keyword evidence="3" id="KW-0732">Signal</keyword>
<name>V4C7K4_LOTGI</name>
<keyword evidence="9" id="KW-1185">Reference proteome</keyword>
<feature type="domain" description="Sulfatase N-terminal" evidence="7">
    <location>
        <begin position="2"/>
        <end position="301"/>
    </location>
</feature>
<dbReference type="EMBL" id="KB201304">
    <property type="protein sequence ID" value="ESO97679.1"/>
    <property type="molecule type" value="Genomic_DNA"/>
</dbReference>
<evidence type="ECO:0000313" key="9">
    <source>
        <dbReference type="Proteomes" id="UP000030746"/>
    </source>
</evidence>
<dbReference type="KEGG" id="lgi:LOTGIDRAFT_208806"/>
<evidence type="ECO:0000256" key="4">
    <source>
        <dbReference type="ARBA" id="ARBA00022801"/>
    </source>
</evidence>
<dbReference type="Proteomes" id="UP000030746">
    <property type="component" value="Unassembled WGS sequence"/>
</dbReference>
<dbReference type="SUPFAM" id="SSF53649">
    <property type="entry name" value="Alkaline phosphatase-like"/>
    <property type="match status" value="1"/>
</dbReference>
<dbReference type="InterPro" id="IPR024607">
    <property type="entry name" value="Sulfatase_CS"/>
</dbReference>
<feature type="modified residue" description="3-oxoalanine (Cys)" evidence="6">
    <location>
        <position position="8"/>
    </location>
</feature>
<reference evidence="8 9" key="1">
    <citation type="journal article" date="2013" name="Nature">
        <title>Insights into bilaterian evolution from three spiralian genomes.</title>
        <authorList>
            <person name="Simakov O."/>
            <person name="Marletaz F."/>
            <person name="Cho S.J."/>
            <person name="Edsinger-Gonzales E."/>
            <person name="Havlak P."/>
            <person name="Hellsten U."/>
            <person name="Kuo D.H."/>
            <person name="Larsson T."/>
            <person name="Lv J."/>
            <person name="Arendt D."/>
            <person name="Savage R."/>
            <person name="Osoegawa K."/>
            <person name="de Jong P."/>
            <person name="Grimwood J."/>
            <person name="Chapman J.A."/>
            <person name="Shapiro H."/>
            <person name="Aerts A."/>
            <person name="Otillar R.P."/>
            <person name="Terry A.Y."/>
            <person name="Boore J.L."/>
            <person name="Grigoriev I.V."/>
            <person name="Lindberg D.R."/>
            <person name="Seaver E.C."/>
            <person name="Weisblat D.A."/>
            <person name="Putnam N.H."/>
            <person name="Rokhsar D.S."/>
        </authorList>
    </citation>
    <scope>NUCLEOTIDE SEQUENCE [LARGE SCALE GENOMIC DNA]</scope>
</reference>
<dbReference type="AlphaFoldDB" id="V4C7K4"/>
<dbReference type="RefSeq" id="XP_009051534.1">
    <property type="nucleotide sequence ID" value="XM_009053286.1"/>
</dbReference>
<evidence type="ECO:0000259" key="7">
    <source>
        <dbReference type="Pfam" id="PF00884"/>
    </source>
</evidence>
<comment type="similarity">
    <text evidence="2">Belongs to the sulfatase family.</text>
</comment>
<dbReference type="OMA" id="GHNENWL"/>
<dbReference type="InterPro" id="IPR012251">
    <property type="entry name" value="GlcNAc_6-SO4ase"/>
</dbReference>
<dbReference type="HOGENOM" id="CLU_006332_4_1_1"/>
<dbReference type="PANTHER" id="PTHR43108:SF8">
    <property type="entry name" value="SD21168P"/>
    <property type="match status" value="1"/>
</dbReference>
<dbReference type="CDD" id="cd16147">
    <property type="entry name" value="G6S"/>
    <property type="match status" value="1"/>
</dbReference>
<dbReference type="GO" id="GO:0030203">
    <property type="term" value="P:glycosaminoglycan metabolic process"/>
    <property type="evidence" value="ECO:0007669"/>
    <property type="project" value="InterPro"/>
</dbReference>
<dbReference type="GO" id="GO:0005539">
    <property type="term" value="F:glycosaminoglycan binding"/>
    <property type="evidence" value="ECO:0007669"/>
    <property type="project" value="TreeGrafter"/>
</dbReference>
<dbReference type="OrthoDB" id="96314at2759"/>
<evidence type="ECO:0000313" key="8">
    <source>
        <dbReference type="EMBL" id="ESO97679.1"/>
    </source>
</evidence>
<sequence length="435" mass="49975">MFVSSPLCCPSRSSIFTCKYVHNHHAINNSVSGGCSSHSWQTEQETNTFPVYLQKHGYKTFFAGKYLNQYGFPKTGGPEHVPPGWDWWNGLVGNSRYYGYSESVNGTKVKHGNDYHTDYYTDVIHRRGVEFLSQQNSDNGPFFMMLSTPACHAPFTPAPQYSGNFSNRSAPRDPIYNTRGKNKHWLVRNALYPMPNDTVVRVDEEFRNRWRTLLSVDDMVEDIITLLKNKNLYHQTYLIFSSDNGYHLGQFSMPEDKRQLYEFDIRVPLMISGPGIKPGQTRDDMVMNIDIGQTILDLAGAGTMSQADGITLVPLFPTDHKHLNRTEILIEHSGESQENIKGCPQLAGQRMANCDNHCVCEDSWNNTFNCLRLMTTSKNYKYCQIYETKTFIEVYELNSDIWEENNIKDDIEPSLLKYFNTRLQKLIKCLGNTCY</sequence>
<keyword evidence="4" id="KW-0378">Hydrolase</keyword>
<evidence type="ECO:0000256" key="5">
    <source>
        <dbReference type="ARBA" id="ARBA00023180"/>
    </source>
</evidence>
<dbReference type="InterPro" id="IPR000917">
    <property type="entry name" value="Sulfatase_N"/>
</dbReference>
<gene>
    <name evidence="8" type="ORF">LOTGIDRAFT_208806</name>
</gene>
<comment type="cofactor">
    <cofactor evidence="1">
        <name>Ca(2+)</name>
        <dbReference type="ChEBI" id="CHEBI:29108"/>
    </cofactor>
</comment>
<evidence type="ECO:0000256" key="3">
    <source>
        <dbReference type="ARBA" id="ARBA00022729"/>
    </source>
</evidence>
<dbReference type="PIRSF" id="PIRSF036666">
    <property type="entry name" value="G6S"/>
    <property type="match status" value="1"/>
</dbReference>
<dbReference type="GeneID" id="20246089"/>
<organism evidence="8 9">
    <name type="scientific">Lottia gigantea</name>
    <name type="common">Giant owl limpet</name>
    <dbReference type="NCBI Taxonomy" id="225164"/>
    <lineage>
        <taxon>Eukaryota</taxon>
        <taxon>Metazoa</taxon>
        <taxon>Spiralia</taxon>
        <taxon>Lophotrochozoa</taxon>
        <taxon>Mollusca</taxon>
        <taxon>Gastropoda</taxon>
        <taxon>Patellogastropoda</taxon>
        <taxon>Lottioidea</taxon>
        <taxon>Lottiidae</taxon>
        <taxon>Lottia</taxon>
    </lineage>
</organism>
<dbReference type="STRING" id="225164.V4C7K4"/>
<keyword evidence="5" id="KW-0325">Glycoprotein</keyword>
<evidence type="ECO:0000256" key="2">
    <source>
        <dbReference type="ARBA" id="ARBA00008779"/>
    </source>
</evidence>
<dbReference type="Pfam" id="PF00884">
    <property type="entry name" value="Sulfatase"/>
    <property type="match status" value="1"/>
</dbReference>
<dbReference type="Gene3D" id="3.40.720.10">
    <property type="entry name" value="Alkaline Phosphatase, subunit A"/>
    <property type="match status" value="1"/>
</dbReference>
<dbReference type="InterPro" id="IPR017850">
    <property type="entry name" value="Alkaline_phosphatase_core_sf"/>
</dbReference>
<dbReference type="PANTHER" id="PTHR43108">
    <property type="entry name" value="N-ACETYLGLUCOSAMINE-6-SULFATASE FAMILY MEMBER"/>
    <property type="match status" value="1"/>
</dbReference>
<accession>V4C7K4</accession>
<evidence type="ECO:0000256" key="6">
    <source>
        <dbReference type="PIRSR" id="PIRSR036666-50"/>
    </source>
</evidence>
<dbReference type="CTD" id="20246089"/>
<dbReference type="PROSITE" id="PS00149">
    <property type="entry name" value="SULFATASE_2"/>
    <property type="match status" value="1"/>
</dbReference>